<comment type="function">
    <text evidence="1">Golgi membrane protein involved in vesicular trafficking and spindle migration.</text>
</comment>
<protein>
    <recommendedName>
        <fullName evidence="4">Golgi apparatus membrane protein TVP38</fullName>
    </recommendedName>
    <alternativeName>
        <fullName evidence="5">Golgi apparatus membrane protein tvp38</fullName>
    </alternativeName>
</protein>
<evidence type="ECO:0000256" key="5">
    <source>
        <dbReference type="ARBA" id="ARBA00020673"/>
    </source>
</evidence>
<evidence type="ECO:0000256" key="2">
    <source>
        <dbReference type="ARBA" id="ARBA00004653"/>
    </source>
</evidence>
<dbReference type="Pfam" id="PF09335">
    <property type="entry name" value="VTT_dom"/>
    <property type="match status" value="1"/>
</dbReference>
<organism evidence="13 14">
    <name type="scientific">Paraglomus occultum</name>
    <dbReference type="NCBI Taxonomy" id="144539"/>
    <lineage>
        <taxon>Eukaryota</taxon>
        <taxon>Fungi</taxon>
        <taxon>Fungi incertae sedis</taxon>
        <taxon>Mucoromycota</taxon>
        <taxon>Glomeromycotina</taxon>
        <taxon>Glomeromycetes</taxon>
        <taxon>Paraglomerales</taxon>
        <taxon>Paraglomeraceae</taxon>
        <taxon>Paraglomus</taxon>
    </lineage>
</organism>
<comment type="subcellular location">
    <subcellularLocation>
        <location evidence="2">Golgi apparatus membrane</location>
        <topology evidence="2">Multi-pass membrane protein</topology>
    </subcellularLocation>
</comment>
<dbReference type="EMBL" id="CAJVPJ010000851">
    <property type="protein sequence ID" value="CAG8560620.1"/>
    <property type="molecule type" value="Genomic_DNA"/>
</dbReference>
<keyword evidence="9 11" id="KW-0472">Membrane</keyword>
<keyword evidence="7 11" id="KW-1133">Transmembrane helix</keyword>
<dbReference type="PANTHER" id="PTHR47549:SF1">
    <property type="entry name" value="GOLGI APPARATUS MEMBRANE PROTEIN TVP38"/>
    <property type="match status" value="1"/>
</dbReference>
<keyword evidence="6 11" id="KW-0812">Transmembrane</keyword>
<feature type="transmembrane region" description="Helical" evidence="11">
    <location>
        <begin position="24"/>
        <end position="43"/>
    </location>
</feature>
<evidence type="ECO:0000256" key="11">
    <source>
        <dbReference type="SAM" id="Phobius"/>
    </source>
</evidence>
<evidence type="ECO:0000256" key="1">
    <source>
        <dbReference type="ARBA" id="ARBA00002978"/>
    </source>
</evidence>
<evidence type="ECO:0000256" key="6">
    <source>
        <dbReference type="ARBA" id="ARBA00022692"/>
    </source>
</evidence>
<dbReference type="InterPro" id="IPR051076">
    <property type="entry name" value="Golgi_membrane_TVP38/TMEM64"/>
</dbReference>
<feature type="domain" description="VTT" evidence="12">
    <location>
        <begin position="81"/>
        <end position="198"/>
    </location>
</feature>
<reference evidence="13" key="1">
    <citation type="submission" date="2021-06" db="EMBL/GenBank/DDBJ databases">
        <authorList>
            <person name="Kallberg Y."/>
            <person name="Tangrot J."/>
            <person name="Rosling A."/>
        </authorList>
    </citation>
    <scope>NUCLEOTIDE SEQUENCE</scope>
    <source>
        <strain evidence="13">IA702</strain>
    </source>
</reference>
<evidence type="ECO:0000256" key="4">
    <source>
        <dbReference type="ARBA" id="ARBA00013533"/>
    </source>
</evidence>
<dbReference type="InterPro" id="IPR032816">
    <property type="entry name" value="VTT_dom"/>
</dbReference>
<dbReference type="OrthoDB" id="166803at2759"/>
<keyword evidence="14" id="KW-1185">Reference proteome</keyword>
<accession>A0A9N9FW81</accession>
<name>A0A9N9FW81_9GLOM</name>
<feature type="transmembrane region" description="Helical" evidence="11">
    <location>
        <begin position="217"/>
        <end position="235"/>
    </location>
</feature>
<feature type="region of interest" description="Disordered" evidence="10">
    <location>
        <begin position="272"/>
        <end position="303"/>
    </location>
</feature>
<dbReference type="GO" id="GO:0000139">
    <property type="term" value="C:Golgi membrane"/>
    <property type="evidence" value="ECO:0007669"/>
    <property type="project" value="UniProtKB-SubCell"/>
</dbReference>
<feature type="transmembrane region" description="Helical" evidence="11">
    <location>
        <begin position="174"/>
        <end position="196"/>
    </location>
</feature>
<feature type="transmembrane region" description="Helical" evidence="11">
    <location>
        <begin position="92"/>
        <end position="118"/>
    </location>
</feature>
<evidence type="ECO:0000256" key="8">
    <source>
        <dbReference type="ARBA" id="ARBA00023034"/>
    </source>
</evidence>
<comment type="caution">
    <text evidence="13">The sequence shown here is derived from an EMBL/GenBank/DDBJ whole genome shotgun (WGS) entry which is preliminary data.</text>
</comment>
<comment type="similarity">
    <text evidence="3">Belongs to the TVP38/TMEM64 family.</text>
</comment>
<evidence type="ECO:0000256" key="10">
    <source>
        <dbReference type="SAM" id="MobiDB-lite"/>
    </source>
</evidence>
<evidence type="ECO:0000256" key="3">
    <source>
        <dbReference type="ARBA" id="ARBA00008640"/>
    </source>
</evidence>
<dbReference type="GO" id="GO:0000022">
    <property type="term" value="P:mitotic spindle elongation"/>
    <property type="evidence" value="ECO:0007669"/>
    <property type="project" value="TreeGrafter"/>
</dbReference>
<proteinExistence type="inferred from homology"/>
<evidence type="ECO:0000256" key="7">
    <source>
        <dbReference type="ARBA" id="ARBA00022989"/>
    </source>
</evidence>
<gene>
    <name evidence="13" type="ORF">POCULU_LOCUS5489</name>
</gene>
<dbReference type="GO" id="GO:0016192">
    <property type="term" value="P:vesicle-mediated transport"/>
    <property type="evidence" value="ECO:0007669"/>
    <property type="project" value="TreeGrafter"/>
</dbReference>
<dbReference type="Proteomes" id="UP000789572">
    <property type="component" value="Unassembled WGS sequence"/>
</dbReference>
<feature type="transmembrane region" description="Helical" evidence="11">
    <location>
        <begin position="63"/>
        <end position="80"/>
    </location>
</feature>
<sequence length="303" mass="33660">MIRIEDEQITLSDESSLRRTKQRWLLAIGTLLVIALVVLFFVFEEPIMKALAPFAESVRSTRYGYLIMGGLVALSSFPPIPGYSALVLACGFIYGFPLGFVPAFAGAVIGATASFWLFRKAFKKYVRRLLANRGNFAALSVAVQEGGFKIIFLIRLSPFPFTYSNAFFASLHTVSFPTFLLATVLSLPKLFAHIFIGSRLGNLSLKNMDKTSKLVNYLTIAIGGLLFIIATYYVYQKTNKIAKEAAKRRITGGLGNDSEVFLQDEEAKIEMSVAGRANENGESSETDDERQNFTQENRHSLQM</sequence>
<dbReference type="AlphaFoldDB" id="A0A9N9FW81"/>
<evidence type="ECO:0000313" key="14">
    <source>
        <dbReference type="Proteomes" id="UP000789572"/>
    </source>
</evidence>
<feature type="transmembrane region" description="Helical" evidence="11">
    <location>
        <begin position="130"/>
        <end position="154"/>
    </location>
</feature>
<dbReference type="PANTHER" id="PTHR47549">
    <property type="entry name" value="GOLGI APPARATUS MEMBRANE PROTEIN TVP38-RELATED"/>
    <property type="match status" value="1"/>
</dbReference>
<evidence type="ECO:0000259" key="12">
    <source>
        <dbReference type="Pfam" id="PF09335"/>
    </source>
</evidence>
<evidence type="ECO:0000313" key="13">
    <source>
        <dbReference type="EMBL" id="CAG8560620.1"/>
    </source>
</evidence>
<keyword evidence="8" id="KW-0333">Golgi apparatus</keyword>
<evidence type="ECO:0000256" key="9">
    <source>
        <dbReference type="ARBA" id="ARBA00023136"/>
    </source>
</evidence>